<dbReference type="Proteomes" id="UP001529510">
    <property type="component" value="Unassembled WGS sequence"/>
</dbReference>
<comment type="caution">
    <text evidence="2">The sequence shown here is derived from an EMBL/GenBank/DDBJ whole genome shotgun (WGS) entry which is preliminary data.</text>
</comment>
<evidence type="ECO:0000256" key="1">
    <source>
        <dbReference type="SAM" id="MobiDB-lite"/>
    </source>
</evidence>
<gene>
    <name evidence="2" type="ORF">M9458_012438</name>
</gene>
<proteinExistence type="predicted"/>
<dbReference type="AlphaFoldDB" id="A0ABD0R883"/>
<protein>
    <submittedName>
        <fullName evidence="2">Uncharacterized protein</fullName>
    </submittedName>
</protein>
<feature type="non-terminal residue" evidence="2">
    <location>
        <position position="1"/>
    </location>
</feature>
<name>A0ABD0R883_CIRMR</name>
<evidence type="ECO:0000313" key="2">
    <source>
        <dbReference type="EMBL" id="KAL0194142.1"/>
    </source>
</evidence>
<feature type="compositionally biased region" description="Polar residues" evidence="1">
    <location>
        <begin position="87"/>
        <end position="102"/>
    </location>
</feature>
<evidence type="ECO:0000313" key="3">
    <source>
        <dbReference type="Proteomes" id="UP001529510"/>
    </source>
</evidence>
<keyword evidence="3" id="KW-1185">Reference proteome</keyword>
<organism evidence="2 3">
    <name type="scientific">Cirrhinus mrigala</name>
    <name type="common">Mrigala</name>
    <dbReference type="NCBI Taxonomy" id="683832"/>
    <lineage>
        <taxon>Eukaryota</taxon>
        <taxon>Metazoa</taxon>
        <taxon>Chordata</taxon>
        <taxon>Craniata</taxon>
        <taxon>Vertebrata</taxon>
        <taxon>Euteleostomi</taxon>
        <taxon>Actinopterygii</taxon>
        <taxon>Neopterygii</taxon>
        <taxon>Teleostei</taxon>
        <taxon>Ostariophysi</taxon>
        <taxon>Cypriniformes</taxon>
        <taxon>Cyprinidae</taxon>
        <taxon>Labeoninae</taxon>
        <taxon>Labeonini</taxon>
        <taxon>Cirrhinus</taxon>
    </lineage>
</organism>
<sequence length="102" mass="10933">DLLAATPDLSTAAALYRGPVYALHDISDKIPMTSSPLLEPLPLPNLKIKVYNSSGTVTPQEDMTSDLSATLSPKVTHSLLDSDPMTPRNQTLARTRDPTCTA</sequence>
<reference evidence="2 3" key="1">
    <citation type="submission" date="2024-05" db="EMBL/GenBank/DDBJ databases">
        <title>Genome sequencing and assembly of Indian major carp, Cirrhinus mrigala (Hamilton, 1822).</title>
        <authorList>
            <person name="Mohindra V."/>
            <person name="Chowdhury L.M."/>
            <person name="Lal K."/>
            <person name="Jena J.K."/>
        </authorList>
    </citation>
    <scope>NUCLEOTIDE SEQUENCE [LARGE SCALE GENOMIC DNA]</scope>
    <source>
        <strain evidence="2">CM1030</strain>
        <tissue evidence="2">Blood</tissue>
    </source>
</reference>
<feature type="non-terminal residue" evidence="2">
    <location>
        <position position="102"/>
    </location>
</feature>
<dbReference type="EMBL" id="JAMKFB020000005">
    <property type="protein sequence ID" value="KAL0194142.1"/>
    <property type="molecule type" value="Genomic_DNA"/>
</dbReference>
<accession>A0ABD0R883</accession>
<feature type="region of interest" description="Disordered" evidence="1">
    <location>
        <begin position="77"/>
        <end position="102"/>
    </location>
</feature>